<comment type="caution">
    <text evidence="2">The sequence shown here is derived from an EMBL/GenBank/DDBJ whole genome shotgun (WGS) entry which is preliminary data.</text>
</comment>
<dbReference type="Proteomes" id="UP001189429">
    <property type="component" value="Unassembled WGS sequence"/>
</dbReference>
<evidence type="ECO:0000313" key="3">
    <source>
        <dbReference type="Proteomes" id="UP001189429"/>
    </source>
</evidence>
<organism evidence="2 3">
    <name type="scientific">Prorocentrum cordatum</name>
    <dbReference type="NCBI Taxonomy" id="2364126"/>
    <lineage>
        <taxon>Eukaryota</taxon>
        <taxon>Sar</taxon>
        <taxon>Alveolata</taxon>
        <taxon>Dinophyceae</taxon>
        <taxon>Prorocentrales</taxon>
        <taxon>Prorocentraceae</taxon>
        <taxon>Prorocentrum</taxon>
    </lineage>
</organism>
<keyword evidence="3" id="KW-1185">Reference proteome</keyword>
<name>A0ABN9V3R8_9DINO</name>
<dbReference type="EMBL" id="CAUYUJ010016615">
    <property type="protein sequence ID" value="CAK0867153.1"/>
    <property type="molecule type" value="Genomic_DNA"/>
</dbReference>
<reference evidence="2" key="1">
    <citation type="submission" date="2023-10" db="EMBL/GenBank/DDBJ databases">
        <authorList>
            <person name="Chen Y."/>
            <person name="Shah S."/>
            <person name="Dougan E. K."/>
            <person name="Thang M."/>
            <person name="Chan C."/>
        </authorList>
    </citation>
    <scope>NUCLEOTIDE SEQUENCE [LARGE SCALE GENOMIC DNA]</scope>
</reference>
<protein>
    <submittedName>
        <fullName evidence="2">Uncharacterized protein</fullName>
    </submittedName>
</protein>
<proteinExistence type="predicted"/>
<gene>
    <name evidence="2" type="ORF">PCOR1329_LOCUS54152</name>
</gene>
<feature type="region of interest" description="Disordered" evidence="1">
    <location>
        <begin position="337"/>
        <end position="357"/>
    </location>
</feature>
<evidence type="ECO:0000256" key="1">
    <source>
        <dbReference type="SAM" id="MobiDB-lite"/>
    </source>
</evidence>
<sequence>MIMDAAPLHFAGPLSADVGAALFEPYVGERLPGPGFSFEVSASDVFATRSLAPADGLASGLGIDSWNFLDALEQLAETLRCRDQVGGRLPGGTPPAPASPYSAQLGRQILDTEVPPTQICIAGADTLDLDSELSQLMDDDSGLTLFPTAVERNSGCPPFQGQRASMCRWTAVGVPAAQHRVSTSESGALAVASRLYEPPAGVEHFSWGAEGGVDLGDFTFEAGSYAVVKSHGEDFLRGIMAPPARFGEASGHAGLAHGAPVQFAGEIRIDGDAMLLAWNLMSGTYAIPHEFAEQSGLPVHMYWRFYTAHELATTGAPPTGAHVRALRGGSYLFKHVATRGPDDDESEQPRKKARPADPLEMWEAKEYQEFQRIGDEIAIEEEVEPKPETMMDITRAWLVRLEEEVKGWVTQPSQPLHDALVVVALHVAMNIQWDPFSDLIVARLAASILDHKIVAHPDAVCSYSNGAYSRLQELPPGCITYIGETLIRAQCIFQSMAAELAKQTKLKRELLYKAEEKPGNARWACAGEATGSLRTAMTDRKRSKAILDLVGKWFAGDFPPPNALVNTEDKTIRWVSGPLQPVAKSPDNKCYIHLPVRLSWKPSDSALVKLRAFLRAAFAGRDDARIVDGSNVFQQEGEFRKQGCQFAQAKCITIQECQAGKFLQESDFKNFVSGGYSPCRIKYAREELLNNIMQLSERTMRGTLQFAQKMANGGLRDVEPQQEGAVAGKPDKPSRSKSEFLVCQVHEESAGLTKITDTFVQRLNCIPCLCAKESKQGKATRIQNFRCAVEDFPCLFTPLADKGFARLNIDLQKFNDTMDKYGHSCFGCWPEWGSVWDARSNVQRLFYDGAEPDNEEASLERDESVDVEIVNMLEVVDLAGLRRYAAHQVDRRQECVDAYIDRLEREGQKQGNYVTLLVQYYRKHGLPGRLCAIGPSLQKQTKVPLTSLKRFARHYTEWRDFMRDYLGVDAADAKKSISRIFCLGLPTSDLPFLWSLASDVAQAAHLLMQMPDNRHLQDMVGDRKHPRATRFFYAVSKSEGQLLARVTDGIVNLGWRPSALLFDELYFQCPAPPDIAEEAVGDVCETFGRAFRVAQPQSFSDRQIVVKMTAAGFLKDWELLTGSAPWPGPGFEPLGASELQRRACGTWACRCCRKSCHKCILPHACHPVLSAAWGRDYRNLKGQIIILFGLVAGLTTAQNHLLWETSRDFVANMSSKLDLARQKIALREEMKIKFGDPLQEQWRDVEADEVDLGKEQVGDKMKWHQWAGIVERGRPESLVIFKTSPKLTKPRAPGPGPITKKDWAPMAKKHLKGRKVLLHTDGARAYKIGMNRKSKLDGVVHDYVVHKLKKQGPSNKLKATYVQLFSHCVEGKAVHAKGGTQIIDRCWRCLRKHVGTRSSTVSGTRKCDARVRAAQWHYWHMGSDLWAKTGDMFRALL</sequence>
<accession>A0ABN9V3R8</accession>
<evidence type="ECO:0000313" key="2">
    <source>
        <dbReference type="EMBL" id="CAK0867153.1"/>
    </source>
</evidence>
<feature type="compositionally biased region" description="Basic and acidic residues" evidence="1">
    <location>
        <begin position="347"/>
        <end position="357"/>
    </location>
</feature>